<dbReference type="GO" id="GO:0016787">
    <property type="term" value="F:hydrolase activity"/>
    <property type="evidence" value="ECO:0007669"/>
    <property type="project" value="UniProtKB-KW"/>
</dbReference>
<feature type="domain" description="Serine aminopeptidase S33" evidence="1">
    <location>
        <begin position="30"/>
        <end position="257"/>
    </location>
</feature>
<dbReference type="InterPro" id="IPR022742">
    <property type="entry name" value="Hydrolase_4"/>
</dbReference>
<gene>
    <name evidence="2" type="primary">ytpA_3</name>
    <name evidence="2" type="ORF">B7C42_05970</name>
</gene>
<keyword evidence="2" id="KW-0378">Hydrolase</keyword>
<reference evidence="2 3" key="1">
    <citation type="submission" date="2017-07" db="EMBL/GenBank/DDBJ databases">
        <title>First draft Genome Sequence of Nocardia cerradoensis isolated from human infection.</title>
        <authorList>
            <person name="Carrasco G."/>
        </authorList>
    </citation>
    <scope>NUCLEOTIDE SEQUENCE [LARGE SCALE GENOMIC DNA]</scope>
    <source>
        <strain evidence="2 3">CNM20130759</strain>
    </source>
</reference>
<evidence type="ECO:0000313" key="2">
    <source>
        <dbReference type="EMBL" id="OXR41986.1"/>
    </source>
</evidence>
<comment type="caution">
    <text evidence="2">The sequence shown here is derived from an EMBL/GenBank/DDBJ whole genome shotgun (WGS) entry which is preliminary data.</text>
</comment>
<sequence>MSDISTADFSAADFPGATGSVHYRRWIPPRPRAVLAFFHGLGEHVGSYHPFAAALNSAGIAVWANDHAGHGRSDGERVLISSVDTLIDDAETLVGLARAAHPDVPLIVAGHSLGALVSALLVAERDVPAAALVLAGSSLLVEGESWVLRVLADGVDPWELRRDPSEMTRDTAYAQQIREDPLTWQGGLRLETLGALGAVAPRIPAALDTLTQPVLFVHGAEDDMAPVAGVHRAVAQLPDARAAVFPEDRHNILNEIDRDQVYRVVVDFIAEHL</sequence>
<protein>
    <submittedName>
        <fullName evidence="2">Phospholipase YtpA</fullName>
        <ecNumber evidence="2">3.1.1.-</ecNumber>
    </submittedName>
</protein>
<name>A0A231GZD5_9NOCA</name>
<dbReference type="PANTHER" id="PTHR11614">
    <property type="entry name" value="PHOSPHOLIPASE-RELATED"/>
    <property type="match status" value="1"/>
</dbReference>
<accession>A0A231GZD5</accession>
<dbReference type="AlphaFoldDB" id="A0A231GZD5"/>
<dbReference type="Pfam" id="PF12146">
    <property type="entry name" value="Hydrolase_4"/>
    <property type="match status" value="1"/>
</dbReference>
<dbReference type="InterPro" id="IPR029058">
    <property type="entry name" value="AB_hydrolase_fold"/>
</dbReference>
<dbReference type="EC" id="3.1.1.-" evidence="2"/>
<dbReference type="RefSeq" id="WP_223273739.1">
    <property type="nucleotide sequence ID" value="NZ_JAAXOR010000008.1"/>
</dbReference>
<dbReference type="SUPFAM" id="SSF53474">
    <property type="entry name" value="alpha/beta-Hydrolases"/>
    <property type="match status" value="1"/>
</dbReference>
<dbReference type="EMBL" id="NGAF01000016">
    <property type="protein sequence ID" value="OXR41986.1"/>
    <property type="molecule type" value="Genomic_DNA"/>
</dbReference>
<dbReference type="Gene3D" id="3.40.50.1820">
    <property type="entry name" value="alpha/beta hydrolase"/>
    <property type="match status" value="1"/>
</dbReference>
<organism evidence="2 3">
    <name type="scientific">Nocardia cerradoensis</name>
    <dbReference type="NCBI Taxonomy" id="85688"/>
    <lineage>
        <taxon>Bacteria</taxon>
        <taxon>Bacillati</taxon>
        <taxon>Actinomycetota</taxon>
        <taxon>Actinomycetes</taxon>
        <taxon>Mycobacteriales</taxon>
        <taxon>Nocardiaceae</taxon>
        <taxon>Nocardia</taxon>
    </lineage>
</organism>
<dbReference type="InterPro" id="IPR051044">
    <property type="entry name" value="MAG_DAG_Lipase"/>
</dbReference>
<evidence type="ECO:0000259" key="1">
    <source>
        <dbReference type="Pfam" id="PF12146"/>
    </source>
</evidence>
<dbReference type="Proteomes" id="UP000215506">
    <property type="component" value="Unassembled WGS sequence"/>
</dbReference>
<keyword evidence="3" id="KW-1185">Reference proteome</keyword>
<evidence type="ECO:0000313" key="3">
    <source>
        <dbReference type="Proteomes" id="UP000215506"/>
    </source>
</evidence>
<proteinExistence type="predicted"/>